<dbReference type="AlphaFoldDB" id="A0A1F6CAL4"/>
<protein>
    <submittedName>
        <fullName evidence="2">Uncharacterized protein</fullName>
    </submittedName>
</protein>
<organism evidence="2 3">
    <name type="scientific">Handelsmanbacteria sp. (strain RIFCSPLOWO2_12_FULL_64_10)</name>
    <dbReference type="NCBI Taxonomy" id="1817868"/>
    <lineage>
        <taxon>Bacteria</taxon>
        <taxon>Candidatus Handelsmaniibacteriota</taxon>
    </lineage>
</organism>
<name>A0A1F6CAL4_HANXR</name>
<evidence type="ECO:0000313" key="3">
    <source>
        <dbReference type="Proteomes" id="UP000178606"/>
    </source>
</evidence>
<feature type="region of interest" description="Disordered" evidence="1">
    <location>
        <begin position="36"/>
        <end position="68"/>
    </location>
</feature>
<dbReference type="Proteomes" id="UP000178606">
    <property type="component" value="Unassembled WGS sequence"/>
</dbReference>
<reference evidence="2 3" key="1">
    <citation type="journal article" date="2016" name="Nat. Commun.">
        <title>Thousands of microbial genomes shed light on interconnected biogeochemical processes in an aquifer system.</title>
        <authorList>
            <person name="Anantharaman K."/>
            <person name="Brown C.T."/>
            <person name="Hug L.A."/>
            <person name="Sharon I."/>
            <person name="Castelle C.J."/>
            <person name="Probst A.J."/>
            <person name="Thomas B.C."/>
            <person name="Singh A."/>
            <person name="Wilkins M.J."/>
            <person name="Karaoz U."/>
            <person name="Brodie E.L."/>
            <person name="Williams K.H."/>
            <person name="Hubbard S.S."/>
            <person name="Banfield J.F."/>
        </authorList>
    </citation>
    <scope>NUCLEOTIDE SEQUENCE [LARGE SCALE GENOMIC DNA]</scope>
    <source>
        <strain evidence="3">RIFCSPLOWO2_12_FULL_64_10</strain>
    </source>
</reference>
<accession>A0A1F6CAL4</accession>
<dbReference type="EMBL" id="MFKF01000348">
    <property type="protein sequence ID" value="OGG46012.1"/>
    <property type="molecule type" value="Genomic_DNA"/>
</dbReference>
<comment type="caution">
    <text evidence="2">The sequence shown here is derived from an EMBL/GenBank/DDBJ whole genome shotgun (WGS) entry which is preliminary data.</text>
</comment>
<evidence type="ECO:0000256" key="1">
    <source>
        <dbReference type="SAM" id="MobiDB-lite"/>
    </source>
</evidence>
<gene>
    <name evidence="2" type="ORF">A3F84_26335</name>
</gene>
<sequence length="68" mass="7792">MKTLQGIYENGTVRLKENPGLSGRFPVYVLIPDPKRKTGIDPARNTRINQAKRTARKRLRNQKTERGS</sequence>
<proteinExistence type="predicted"/>
<evidence type="ECO:0000313" key="2">
    <source>
        <dbReference type="EMBL" id="OGG46012.1"/>
    </source>
</evidence>